<dbReference type="AlphaFoldDB" id="A0A9W7ZY22"/>
<gene>
    <name evidence="4" type="primary">CKB2</name>
    <name evidence="4" type="ORF">H4219_002283</name>
</gene>
<dbReference type="PRINTS" id="PR00472">
    <property type="entry name" value="CASNKINASEII"/>
</dbReference>
<accession>A0A9W7ZY22</accession>
<dbReference type="Pfam" id="PF01214">
    <property type="entry name" value="CK_II_beta"/>
    <property type="match status" value="1"/>
</dbReference>
<comment type="subunit">
    <text evidence="3">Tetramer of two alpha and two beta subunits.</text>
</comment>
<comment type="caution">
    <text evidence="4">The sequence shown here is derived from an EMBL/GenBank/DDBJ whole genome shotgun (WGS) entry which is preliminary data.</text>
</comment>
<dbReference type="Proteomes" id="UP001150538">
    <property type="component" value="Unassembled WGS sequence"/>
</dbReference>
<evidence type="ECO:0000256" key="3">
    <source>
        <dbReference type="RuleBase" id="RU361268"/>
    </source>
</evidence>
<dbReference type="SUPFAM" id="SSF57798">
    <property type="entry name" value="Casein kinase II beta subunit"/>
    <property type="match status" value="1"/>
</dbReference>
<dbReference type="OrthoDB" id="3971593at2759"/>
<sequence length="228" mass="27139">MMDNIASSGSESDFCEYWVDMFLSIKGNEFFCQVDEDYMQDRFNLTGLEAEVDYYIKALRRITDHEVEIRDKYMDQKVEESARHLYGLIHARYILTNRGLHKMLEKYRRGDFGRCPRYYCNQQPLLPIGMTDEPKKEPVKLYCCSCEDVYNPKSNRHNAIDGAYFGTSFPGMLFQVYPSYKPDNSSKPYYIPKMFGFKIYESAELLRWREKMRDEQVLKIKETLQQLE</sequence>
<keyword evidence="5" id="KW-1185">Reference proteome</keyword>
<dbReference type="FunFam" id="1.10.1820.10:FF:000005">
    <property type="entry name" value="Casein kinase II subunit beta"/>
    <property type="match status" value="1"/>
</dbReference>
<protein>
    <recommendedName>
        <fullName evidence="3">Casein kinase II subunit beta</fullName>
        <shortName evidence="3">CK II beta</shortName>
    </recommendedName>
</protein>
<name>A0A9W7ZY22_9FUNG</name>
<dbReference type="PANTHER" id="PTHR11740">
    <property type="entry name" value="CASEIN KINASE II SUBUNIT BETA"/>
    <property type="match status" value="1"/>
</dbReference>
<dbReference type="InterPro" id="IPR000704">
    <property type="entry name" value="Casein_kinase_II_reg-sub"/>
</dbReference>
<dbReference type="FunFam" id="2.20.25.20:FF:000001">
    <property type="entry name" value="Casein kinase II subunit beta"/>
    <property type="match status" value="1"/>
</dbReference>
<evidence type="ECO:0000313" key="5">
    <source>
        <dbReference type="Proteomes" id="UP001150538"/>
    </source>
</evidence>
<evidence type="ECO:0000313" key="4">
    <source>
        <dbReference type="EMBL" id="KAJ1918927.1"/>
    </source>
</evidence>
<evidence type="ECO:0000256" key="2">
    <source>
        <dbReference type="ARBA" id="ARBA00045899"/>
    </source>
</evidence>
<dbReference type="GO" id="GO:0005956">
    <property type="term" value="C:protein kinase CK2 complex"/>
    <property type="evidence" value="ECO:0007669"/>
    <property type="project" value="UniProtKB-UniRule"/>
</dbReference>
<dbReference type="InterPro" id="IPR035991">
    <property type="entry name" value="Casein_kinase_II_beta-like"/>
</dbReference>
<evidence type="ECO:0000256" key="1">
    <source>
        <dbReference type="ARBA" id="ARBA00006941"/>
    </source>
</evidence>
<dbReference type="GO" id="GO:0005737">
    <property type="term" value="C:cytoplasm"/>
    <property type="evidence" value="ECO:0007669"/>
    <property type="project" value="TreeGrafter"/>
</dbReference>
<dbReference type="Gene3D" id="2.20.25.20">
    <property type="match status" value="1"/>
</dbReference>
<organism evidence="4 5">
    <name type="scientific">Mycoemilia scoparia</name>
    <dbReference type="NCBI Taxonomy" id="417184"/>
    <lineage>
        <taxon>Eukaryota</taxon>
        <taxon>Fungi</taxon>
        <taxon>Fungi incertae sedis</taxon>
        <taxon>Zoopagomycota</taxon>
        <taxon>Kickxellomycotina</taxon>
        <taxon>Kickxellomycetes</taxon>
        <taxon>Kickxellales</taxon>
        <taxon>Kickxellaceae</taxon>
        <taxon>Mycoemilia</taxon>
    </lineage>
</organism>
<reference evidence="4" key="1">
    <citation type="submission" date="2022-07" db="EMBL/GenBank/DDBJ databases">
        <title>Phylogenomic reconstructions and comparative analyses of Kickxellomycotina fungi.</title>
        <authorList>
            <person name="Reynolds N.K."/>
            <person name="Stajich J.E."/>
            <person name="Barry K."/>
            <person name="Grigoriev I.V."/>
            <person name="Crous P."/>
            <person name="Smith M.E."/>
        </authorList>
    </citation>
    <scope>NUCLEOTIDE SEQUENCE</scope>
    <source>
        <strain evidence="4">NBRC 100468</strain>
    </source>
</reference>
<dbReference type="Gene3D" id="1.10.1820.10">
    <property type="entry name" value="protein kinase ck2 holoenzyme, chain C, domain 1"/>
    <property type="match status" value="1"/>
</dbReference>
<dbReference type="SMART" id="SM01085">
    <property type="entry name" value="CK_II_beta"/>
    <property type="match status" value="1"/>
</dbReference>
<comment type="similarity">
    <text evidence="1 3">Belongs to the casein kinase 2 subunit beta family.</text>
</comment>
<proteinExistence type="inferred from homology"/>
<dbReference type="GO" id="GO:0006359">
    <property type="term" value="P:regulation of transcription by RNA polymerase III"/>
    <property type="evidence" value="ECO:0007669"/>
    <property type="project" value="TreeGrafter"/>
</dbReference>
<dbReference type="InterPro" id="IPR016149">
    <property type="entry name" value="Casein_kin_II_reg-sub_N"/>
</dbReference>
<dbReference type="GO" id="GO:0034456">
    <property type="term" value="C:UTP-C complex"/>
    <property type="evidence" value="ECO:0007669"/>
    <property type="project" value="TreeGrafter"/>
</dbReference>
<dbReference type="GO" id="GO:0019887">
    <property type="term" value="F:protein kinase regulator activity"/>
    <property type="evidence" value="ECO:0007669"/>
    <property type="project" value="InterPro"/>
</dbReference>
<comment type="function">
    <text evidence="2 3">Regulatory subunit of casein kinase II/CK2. As part of the kinase complex regulates the basal catalytic activity of the alpha subunit a constitutively active serine/threonine-protein kinase that phosphorylates a large number of substrates containing acidic residues C-terminal to the phosphorylated serine or threonine.</text>
</comment>
<dbReference type="EMBL" id="JANBPU010000035">
    <property type="protein sequence ID" value="KAJ1918927.1"/>
    <property type="molecule type" value="Genomic_DNA"/>
</dbReference>
<dbReference type="PANTHER" id="PTHR11740:SF39">
    <property type="entry name" value="CASEIN KINASE II SUBUNIT BETA"/>
    <property type="match status" value="1"/>
</dbReference>